<proteinExistence type="predicted"/>
<reference evidence="1 2" key="1">
    <citation type="submission" date="2018-08" db="EMBL/GenBank/DDBJ databases">
        <title>Lactobacillus phages that infect wine-derived L. plantarum strains.</title>
        <authorList>
            <person name="Kyrkou I."/>
            <person name="Byth Carstens A."/>
            <person name="Ellegaard-Jensen L."/>
            <person name="Kot W."/>
            <person name="Hestbjerg Hansen L."/>
        </authorList>
    </citation>
    <scope>NUCLEOTIDE SEQUENCE [LARGE SCALE GENOMIC DNA]</scope>
</reference>
<protein>
    <submittedName>
        <fullName evidence="1">Uncharacterized protein</fullName>
    </submittedName>
</protein>
<keyword evidence="2" id="KW-1185">Reference proteome</keyword>
<sequence>MKLLWMGALLVTGLSFYNPEFIIVFPIILFIDLVIGSHKDSIKLVRCLNNKQQLLSLKRLNADIEEEINTCYLDLDISKHNKGESK</sequence>
<evidence type="ECO:0000313" key="2">
    <source>
        <dbReference type="Proteomes" id="UP000276738"/>
    </source>
</evidence>
<accession>A0A3S7UPV2</accession>
<organism evidence="1 2">
    <name type="scientific">Lactobacillus phage Bromius</name>
    <dbReference type="NCBI Taxonomy" id="2315485"/>
    <lineage>
        <taxon>Viruses</taxon>
        <taxon>Duplodnaviria</taxon>
        <taxon>Heunggongvirae</taxon>
        <taxon>Uroviricota</taxon>
        <taxon>Caudoviricetes</taxon>
        <taxon>Herelleviridae</taxon>
        <taxon>Harbinvirus</taxon>
        <taxon>Harbinvirus bromius</taxon>
    </lineage>
</organism>
<dbReference type="GeneID" id="55005628"/>
<name>A0A3S7UPV2_9CAUD</name>
<dbReference type="Proteomes" id="UP000276738">
    <property type="component" value="Segment"/>
</dbReference>
<dbReference type="RefSeq" id="YP_009814490.1">
    <property type="nucleotide sequence ID" value="NC_048085.1"/>
</dbReference>
<evidence type="ECO:0000313" key="1">
    <source>
        <dbReference type="EMBL" id="AYH92339.1"/>
    </source>
</evidence>
<dbReference type="KEGG" id="vg:55005628"/>
<dbReference type="EMBL" id="MH809531">
    <property type="protein sequence ID" value="AYH92339.1"/>
    <property type="molecule type" value="Genomic_DNA"/>
</dbReference>